<feature type="region of interest" description="Disordered" evidence="5">
    <location>
        <begin position="102"/>
        <end position="153"/>
    </location>
</feature>
<dbReference type="InterPro" id="IPR034732">
    <property type="entry name" value="EPHD"/>
</dbReference>
<feature type="compositionally biased region" description="Polar residues" evidence="5">
    <location>
        <begin position="276"/>
        <end position="298"/>
    </location>
</feature>
<reference evidence="8 9" key="1">
    <citation type="submission" date="2025-04" db="UniProtKB">
        <authorList>
            <consortium name="RefSeq"/>
        </authorList>
    </citation>
    <scope>IDENTIFICATION</scope>
    <source>
        <tissue evidence="8 9">Whole organism</tissue>
    </source>
</reference>
<feature type="region of interest" description="Disordered" evidence="5">
    <location>
        <begin position="1"/>
        <end position="63"/>
    </location>
</feature>
<dbReference type="GO" id="GO:0006357">
    <property type="term" value="P:regulation of transcription by RNA polymerase II"/>
    <property type="evidence" value="ECO:0007669"/>
    <property type="project" value="TreeGrafter"/>
</dbReference>
<evidence type="ECO:0000256" key="2">
    <source>
        <dbReference type="ARBA" id="ARBA00022723"/>
    </source>
</evidence>
<feature type="compositionally biased region" description="Polar residues" evidence="5">
    <location>
        <begin position="320"/>
        <end position="338"/>
    </location>
</feature>
<organism evidence="7 9">
    <name type="scientific">Frankliniella occidentalis</name>
    <name type="common">Western flower thrips</name>
    <name type="synonym">Euthrips occidentalis</name>
    <dbReference type="NCBI Taxonomy" id="133901"/>
    <lineage>
        <taxon>Eukaryota</taxon>
        <taxon>Metazoa</taxon>
        <taxon>Ecdysozoa</taxon>
        <taxon>Arthropoda</taxon>
        <taxon>Hexapoda</taxon>
        <taxon>Insecta</taxon>
        <taxon>Pterygota</taxon>
        <taxon>Neoptera</taxon>
        <taxon>Paraneoptera</taxon>
        <taxon>Thysanoptera</taxon>
        <taxon>Terebrantia</taxon>
        <taxon>Thripoidea</taxon>
        <taxon>Thripidae</taxon>
        <taxon>Frankliniella</taxon>
    </lineage>
</organism>
<dbReference type="Proteomes" id="UP000504606">
    <property type="component" value="Unplaced"/>
</dbReference>
<evidence type="ECO:0000313" key="7">
    <source>
        <dbReference type="Proteomes" id="UP000504606"/>
    </source>
</evidence>
<evidence type="ECO:0000313" key="9">
    <source>
        <dbReference type="RefSeq" id="XP_026294133.1"/>
    </source>
</evidence>
<keyword evidence="1" id="KW-0597">Phosphoprotein</keyword>
<dbReference type="Gene3D" id="3.30.40.10">
    <property type="entry name" value="Zinc/RING finger domain, C3HC4 (zinc finger)"/>
    <property type="match status" value="1"/>
</dbReference>
<keyword evidence="7" id="KW-1185">Reference proteome</keyword>
<protein>
    <submittedName>
        <fullName evidence="8 9">Uncharacterized protein LOC113218132</fullName>
    </submittedName>
</protein>
<dbReference type="KEGG" id="foc:113218132"/>
<evidence type="ECO:0000313" key="8">
    <source>
        <dbReference type="RefSeq" id="XP_026294131.1"/>
    </source>
</evidence>
<dbReference type="Pfam" id="PF13771">
    <property type="entry name" value="zf-HC5HC2H"/>
    <property type="match status" value="1"/>
</dbReference>
<evidence type="ECO:0000256" key="5">
    <source>
        <dbReference type="SAM" id="MobiDB-lite"/>
    </source>
</evidence>
<dbReference type="GO" id="GO:0008270">
    <property type="term" value="F:zinc ion binding"/>
    <property type="evidence" value="ECO:0007669"/>
    <property type="project" value="UniProtKB-KW"/>
</dbReference>
<dbReference type="PROSITE" id="PS51805">
    <property type="entry name" value="EPHD"/>
    <property type="match status" value="1"/>
</dbReference>
<feature type="domain" description="PHD-type" evidence="6">
    <location>
        <begin position="538"/>
        <end position="647"/>
    </location>
</feature>
<dbReference type="AlphaFoldDB" id="A0A6J1TLB1"/>
<dbReference type="GO" id="GO:0005634">
    <property type="term" value="C:nucleus"/>
    <property type="evidence" value="ECO:0007669"/>
    <property type="project" value="TreeGrafter"/>
</dbReference>
<dbReference type="RefSeq" id="XP_026294133.1">
    <property type="nucleotide sequence ID" value="XM_026438348.2"/>
</dbReference>
<name>A0A6J1TLB1_FRAOC</name>
<dbReference type="PANTHER" id="PTHR14955">
    <property type="entry name" value="RETINOIC ACID INDUCED 1/TRANSCRIPTION FACTOR 20"/>
    <property type="match status" value="1"/>
</dbReference>
<dbReference type="InterPro" id="IPR013083">
    <property type="entry name" value="Znf_RING/FYVE/PHD"/>
</dbReference>
<dbReference type="PANTHER" id="PTHR14955:SF4">
    <property type="entry name" value="PHD-TYPE DOMAIN-CONTAINING PROTEIN"/>
    <property type="match status" value="1"/>
</dbReference>
<keyword evidence="3" id="KW-0863">Zinc-finger</keyword>
<feature type="compositionally biased region" description="Polar residues" evidence="5">
    <location>
        <begin position="10"/>
        <end position="31"/>
    </location>
</feature>
<proteinExistence type="predicted"/>
<gene>
    <name evidence="8 9" type="primary">LOC113218132</name>
</gene>
<feature type="region of interest" description="Disordered" evidence="5">
    <location>
        <begin position="313"/>
        <end position="454"/>
    </location>
</feature>
<feature type="region of interest" description="Disordered" evidence="5">
    <location>
        <begin position="276"/>
        <end position="299"/>
    </location>
</feature>
<feature type="compositionally biased region" description="Low complexity" evidence="5">
    <location>
        <begin position="136"/>
        <end position="149"/>
    </location>
</feature>
<evidence type="ECO:0000256" key="1">
    <source>
        <dbReference type="ARBA" id="ARBA00022553"/>
    </source>
</evidence>
<evidence type="ECO:0000259" key="6">
    <source>
        <dbReference type="PROSITE" id="PS51805"/>
    </source>
</evidence>
<keyword evidence="4" id="KW-0862">Zinc</keyword>
<evidence type="ECO:0000256" key="4">
    <source>
        <dbReference type="ARBA" id="ARBA00022833"/>
    </source>
</evidence>
<sequence length="661" mass="70514">MSGQFPIHQSGGTPVTVNNYSSWSQPHQQPQGLGVSPGTPHSPVPVLPQQPHILPLPGSQPKAMKFSNMPMNGSGGHLPATVINQSNPSLTENLRHSLQMYMNQGTGPSSKNSTVNSPVVSTTVPSGSSRMDVKDQSQPVHSSSPQPNQNHTVISSIGVSPLYNGEMQSSTAVSVIANASSPCKELNSTSQNAIMISNRGDCKTVSAVDSLAVKQEAPSVTEVHLSTDKVSPKSSDIPEPPYKIMKVEDNVKCVNSSVIVGSTSSSTQDYVMQQTNPQSLTTPSNQLSTPNPNSSNKQDALDVESQLEALFAGIGDDGTSGKSLQPEPVSSSNLQGTPNVAAVLESKGSTGKKGKGKTNGMCGTSSTESSPKKKRKKKPIKPWEEKKKKKAGPNKSKYVKEASCDSGSNTSSSRVKGPVVHIEGTRGAPTALSVVNAPSRQDDEDNDNKKKALSSNRIGKIRTVEGKLSSSGLCGNSLVSRYEAHSSDPRWVCVFCKKGCHVDGLGDLFGPYLINHDTELENSLDLDAESDRKKDKKIKRSGIGQTGVYGLLAIPPLSGEQAQFMVYFHENCAVWSPSINLIGSRLAGVQEAVWVAVRSKCSRCLMDGANIGCLYHGCTMQVHYPCGREVGWHLDENTFISTCHIHKRIEQATPLAKAPNL</sequence>
<feature type="compositionally biased region" description="Polar residues" evidence="5">
    <location>
        <begin position="405"/>
        <end position="414"/>
    </location>
</feature>
<dbReference type="OrthoDB" id="10029243at2759"/>
<dbReference type="InterPro" id="IPR052440">
    <property type="entry name" value="Trans_Reg/Chrom_Remod"/>
</dbReference>
<dbReference type="GeneID" id="113218132"/>
<keyword evidence="2" id="KW-0479">Metal-binding</keyword>
<feature type="compositionally biased region" description="Low complexity" evidence="5">
    <location>
        <begin position="108"/>
        <end position="129"/>
    </location>
</feature>
<evidence type="ECO:0000256" key="3">
    <source>
        <dbReference type="ARBA" id="ARBA00022771"/>
    </source>
</evidence>
<accession>A0A6J1TLB1</accession>
<dbReference type="RefSeq" id="XP_026294131.1">
    <property type="nucleotide sequence ID" value="XM_026438346.2"/>
</dbReference>